<dbReference type="CDD" id="cd09272">
    <property type="entry name" value="RNase_HI_RT_Ty1"/>
    <property type="match status" value="1"/>
</dbReference>
<organism evidence="2">
    <name type="scientific">Vitis vinifera</name>
    <name type="common">Grape</name>
    <dbReference type="NCBI Taxonomy" id="29760"/>
    <lineage>
        <taxon>Eukaryota</taxon>
        <taxon>Viridiplantae</taxon>
        <taxon>Streptophyta</taxon>
        <taxon>Embryophyta</taxon>
        <taxon>Tracheophyta</taxon>
        <taxon>Spermatophyta</taxon>
        <taxon>Magnoliopsida</taxon>
        <taxon>eudicotyledons</taxon>
        <taxon>Gunneridae</taxon>
        <taxon>Pentapetalae</taxon>
        <taxon>rosids</taxon>
        <taxon>Vitales</taxon>
        <taxon>Vitaceae</taxon>
        <taxon>Viteae</taxon>
        <taxon>Vitis</taxon>
    </lineage>
</organism>
<dbReference type="EMBL" id="AM437986">
    <property type="protein sequence ID" value="CAN82643.1"/>
    <property type="molecule type" value="Genomic_DNA"/>
</dbReference>
<dbReference type="PANTHER" id="PTHR11439:SF463">
    <property type="entry name" value="REVERSE TRANSCRIPTASE TY1_COPIA-TYPE DOMAIN-CONTAINING PROTEIN"/>
    <property type="match status" value="1"/>
</dbReference>
<gene>
    <name evidence="2" type="ORF">VITISV_024098</name>
</gene>
<reference evidence="2" key="1">
    <citation type="journal article" date="2007" name="PLoS ONE">
        <title>The first genome sequence of an elite grapevine cultivar (Pinot noir Vitis vinifera L.): coping with a highly heterozygous genome.</title>
        <authorList>
            <person name="Velasco R."/>
            <person name="Zharkikh A."/>
            <person name="Troggio M."/>
            <person name="Cartwright D.A."/>
            <person name="Cestaro A."/>
            <person name="Pruss D."/>
            <person name="Pindo M."/>
            <person name="FitzGerald L.M."/>
            <person name="Vezzulli S."/>
            <person name="Reid J."/>
            <person name="Malacarne G."/>
            <person name="Iliev D."/>
            <person name="Coppola G."/>
            <person name="Wardell B."/>
            <person name="Micheletti D."/>
            <person name="Macalma T."/>
            <person name="Facci M."/>
            <person name="Mitchell J.T."/>
            <person name="Perazzolli M."/>
            <person name="Eldredge G."/>
            <person name="Gatto P."/>
            <person name="Oyzerski R."/>
            <person name="Moretto M."/>
            <person name="Gutin N."/>
            <person name="Stefanini M."/>
            <person name="Chen Y."/>
            <person name="Segala C."/>
            <person name="Davenport C."/>
            <person name="Dematte L."/>
            <person name="Mraz A."/>
            <person name="Battilana J."/>
            <person name="Stormo K."/>
            <person name="Costa F."/>
            <person name="Tao Q."/>
            <person name="Si-Ammour A."/>
            <person name="Harkins T."/>
            <person name="Lackey A."/>
            <person name="Perbost C."/>
            <person name="Taillon B."/>
            <person name="Stella A."/>
            <person name="Solovyev V."/>
            <person name="Fawcett J.A."/>
            <person name="Sterck L."/>
            <person name="Vandepoele K."/>
            <person name="Grando S.M."/>
            <person name="Toppo S."/>
            <person name="Moser C."/>
            <person name="Lanchbury J."/>
            <person name="Bogden R."/>
            <person name="Skolnick M."/>
            <person name="Sgaramella V."/>
            <person name="Bhatnagar S.K."/>
            <person name="Fontana P."/>
            <person name="Gutin A."/>
            <person name="Van de Peer Y."/>
            <person name="Salamini F."/>
            <person name="Viola R."/>
        </authorList>
    </citation>
    <scope>NUCLEOTIDE SEQUENCE</scope>
</reference>
<name>A5AWC7_VITVI</name>
<protein>
    <recommendedName>
        <fullName evidence="1">Reverse transcriptase Ty1/copia-type domain-containing protein</fullName>
    </recommendedName>
</protein>
<feature type="domain" description="Reverse transcriptase Ty1/copia-type" evidence="1">
    <location>
        <begin position="21"/>
        <end position="105"/>
    </location>
</feature>
<dbReference type="PANTHER" id="PTHR11439">
    <property type="entry name" value="GAG-POL-RELATED RETROTRANSPOSON"/>
    <property type="match status" value="1"/>
</dbReference>
<evidence type="ECO:0000313" key="2">
    <source>
        <dbReference type="EMBL" id="CAN82643.1"/>
    </source>
</evidence>
<sequence>MDVTYFENQRYFSKKSLQGKNVDIKNVFLNGDLEEEVYMKLPLGFDQEKKEKKVCKLRKYLYGQKQSPHAWFERFTKAIMMHGYTQAQSDHTLFYHHNDGKGNLVTWRSKKQTVVARSSTKVEFHAIAHGMCKLLWLKQLLREIGMKEEMPMKMYCDNKATINISHNPVHHDWTKHAEVDKHFIKGKVEDSTICMVYVPTNKQVADVLTKALSRIIFKQLIDKLSMFNL</sequence>
<dbReference type="Pfam" id="PF07727">
    <property type="entry name" value="RVT_2"/>
    <property type="match status" value="1"/>
</dbReference>
<dbReference type="InterPro" id="IPR013103">
    <property type="entry name" value="RVT_2"/>
</dbReference>
<evidence type="ECO:0000259" key="1">
    <source>
        <dbReference type="Pfam" id="PF07727"/>
    </source>
</evidence>
<accession>A5AWC7</accession>
<proteinExistence type="predicted"/>
<dbReference type="AlphaFoldDB" id="A5AWC7"/>